<sequence length="538" mass="57878">MKGALLVLGTHSDAGKSVVVAGICRWLSDEGVRVAPFKAQNMALNSFVAVDGEGRGAEIGRAQAAQAQAARAEPEVAMNPVLLKASAGNRTQVVVMGRADSEATALGYQKKKRALMPVVLEALEDLRRRFDVVVCEGAGSPAEINLRENDLANLGLARAANLPAVLVGDIDRGGLFASLFGTLALLSKGDRERVRGFVVNKFRGDGRVLAPGLDALTRMTGRPFLGTLPFVPGLELDGEDSLSLEKPRETKPPLGRDTLKVAVARFPRISNFTDLDALLHEPGVEVRFTRSAQDLLAADLAVLPGTKATVEDLAWLREVGMEEALRERARRDLPTLGVCGGYQMLGEGIVDPVESLAGEVEGLGLLPVETVFEAEKVLARPEGRAVGFGKERVFGYEIRHGRVRRLGAGPLFLADDGRDEGCARGATFGTSWHGLFEPDGFRREFLKSVARARGLDWTPGEESFAEAREQRFRRLGELVAENLDREALIRTVEGRDARSFAPLSLPDVPELEPPSGETARANGGWTEKKAPAKSGGRV</sequence>
<keyword evidence="2 4" id="KW-0169">Cobalamin biosynthesis</keyword>
<feature type="domain" description="CobQ/CobB/MinD/ParA nucleotide binding" evidence="6">
    <location>
        <begin position="6"/>
        <end position="234"/>
    </location>
</feature>
<accession>A0A023X230</accession>
<dbReference type="PANTHER" id="PTHR21343:SF1">
    <property type="entry name" value="COBYRIC ACID SYNTHASE"/>
    <property type="match status" value="1"/>
</dbReference>
<feature type="domain" description="CobB/CobQ-like glutamine amidotransferase" evidence="7">
    <location>
        <begin position="260"/>
        <end position="439"/>
    </location>
</feature>
<dbReference type="NCBIfam" id="NF001989">
    <property type="entry name" value="PRK00784.1"/>
    <property type="match status" value="1"/>
</dbReference>
<evidence type="ECO:0000313" key="10">
    <source>
        <dbReference type="Proteomes" id="UP000025229"/>
    </source>
</evidence>
<evidence type="ECO:0000256" key="4">
    <source>
        <dbReference type="HAMAP-Rule" id="MF_00028"/>
    </source>
</evidence>
<feature type="region of interest" description="Disordered" evidence="5">
    <location>
        <begin position="501"/>
        <end position="538"/>
    </location>
</feature>
<reference evidence="9" key="2">
    <citation type="submission" date="2023-11" db="EMBL/GenBank/DDBJ databases">
        <title>MicrobeMod: A computational toolkit for identifying prokaryotic methylation and restriction-modification with nanopore sequencing.</title>
        <authorList>
            <person name="Crits-Christoph A."/>
            <person name="Kang S.C."/>
            <person name="Lee H."/>
            <person name="Ostrov N."/>
        </authorList>
    </citation>
    <scope>NUCLEOTIDE SEQUENCE</scope>
    <source>
        <strain evidence="9">ATCC 51242</strain>
    </source>
</reference>
<comment type="function">
    <text evidence="4">Catalyzes amidations at positions B, D, E, and G on adenosylcobyrinic A,C-diamide. NH(2) groups are provided by glutamine, and one molecule of ATP is hydrogenolyzed for each amidation.</text>
</comment>
<evidence type="ECO:0000256" key="3">
    <source>
        <dbReference type="ARBA" id="ARBA00022962"/>
    </source>
</evidence>
<proteinExistence type="inferred from homology"/>
<dbReference type="GO" id="GO:0003824">
    <property type="term" value="F:catalytic activity"/>
    <property type="evidence" value="ECO:0007669"/>
    <property type="project" value="InterPro"/>
</dbReference>
<evidence type="ECO:0000256" key="5">
    <source>
        <dbReference type="SAM" id="MobiDB-lite"/>
    </source>
</evidence>
<gene>
    <name evidence="4" type="primary">cobQ</name>
    <name evidence="8" type="ORF">RradSPS_0811</name>
    <name evidence="9" type="ORF">SIL72_05615</name>
</gene>
<dbReference type="InterPro" id="IPR002586">
    <property type="entry name" value="CobQ/CobB/MinD/ParA_Nub-bd_dom"/>
</dbReference>
<dbReference type="InterPro" id="IPR029062">
    <property type="entry name" value="Class_I_gatase-like"/>
</dbReference>
<dbReference type="HOGENOM" id="CLU_019250_2_2_11"/>
<protein>
    <recommendedName>
        <fullName evidence="4">Cobyric acid synthase</fullName>
    </recommendedName>
</protein>
<organism evidence="8 10">
    <name type="scientific">Rubrobacter radiotolerans</name>
    <name type="common">Arthrobacter radiotolerans</name>
    <dbReference type="NCBI Taxonomy" id="42256"/>
    <lineage>
        <taxon>Bacteria</taxon>
        <taxon>Bacillati</taxon>
        <taxon>Actinomycetota</taxon>
        <taxon>Rubrobacteria</taxon>
        <taxon>Rubrobacterales</taxon>
        <taxon>Rubrobacteraceae</taxon>
        <taxon>Rubrobacter</taxon>
    </lineage>
</organism>
<feature type="active site" description="Nucleophile" evidence="4">
    <location>
        <position position="339"/>
    </location>
</feature>
<dbReference type="SUPFAM" id="SSF52540">
    <property type="entry name" value="P-loop containing nucleoside triphosphate hydrolases"/>
    <property type="match status" value="1"/>
</dbReference>
<keyword evidence="3 4" id="KW-0315">Glutamine amidotransferase</keyword>
<dbReference type="Proteomes" id="UP000025229">
    <property type="component" value="Chromosome"/>
</dbReference>
<keyword evidence="10" id="KW-1185">Reference proteome</keyword>
<dbReference type="EMBL" id="JAWXXX010000001">
    <property type="protein sequence ID" value="MDX5893504.1"/>
    <property type="molecule type" value="Genomic_DNA"/>
</dbReference>
<dbReference type="SUPFAM" id="SSF52317">
    <property type="entry name" value="Class I glutamine amidotransferase-like"/>
    <property type="match status" value="1"/>
</dbReference>
<dbReference type="PANTHER" id="PTHR21343">
    <property type="entry name" value="DETHIOBIOTIN SYNTHETASE"/>
    <property type="match status" value="1"/>
</dbReference>
<dbReference type="HAMAP" id="MF_00028">
    <property type="entry name" value="CobQ"/>
    <property type="match status" value="1"/>
</dbReference>
<dbReference type="NCBIfam" id="TIGR00313">
    <property type="entry name" value="cobQ"/>
    <property type="match status" value="1"/>
</dbReference>
<evidence type="ECO:0000313" key="8">
    <source>
        <dbReference type="EMBL" id="AHY46094.1"/>
    </source>
</evidence>
<evidence type="ECO:0000259" key="7">
    <source>
        <dbReference type="Pfam" id="PF07685"/>
    </source>
</evidence>
<dbReference type="CDD" id="cd01750">
    <property type="entry name" value="GATase1_CobQ"/>
    <property type="match status" value="1"/>
</dbReference>
<dbReference type="UniPathway" id="UPA00148"/>
<evidence type="ECO:0000259" key="6">
    <source>
        <dbReference type="Pfam" id="PF01656"/>
    </source>
</evidence>
<dbReference type="GO" id="GO:0015420">
    <property type="term" value="F:ABC-type vitamin B12 transporter activity"/>
    <property type="evidence" value="ECO:0007669"/>
    <property type="project" value="UniProtKB-UniRule"/>
</dbReference>
<dbReference type="EMBL" id="CP007514">
    <property type="protein sequence ID" value="AHY46094.1"/>
    <property type="molecule type" value="Genomic_DNA"/>
</dbReference>
<dbReference type="PROSITE" id="PS51274">
    <property type="entry name" value="GATASE_COBBQ"/>
    <property type="match status" value="1"/>
</dbReference>
<dbReference type="KEGG" id="rrd:RradSPS_0811"/>
<evidence type="ECO:0000256" key="2">
    <source>
        <dbReference type="ARBA" id="ARBA00022573"/>
    </source>
</evidence>
<dbReference type="Proteomes" id="UP001281130">
    <property type="component" value="Unassembled WGS sequence"/>
</dbReference>
<dbReference type="Gene3D" id="3.40.50.300">
    <property type="entry name" value="P-loop containing nucleotide triphosphate hydrolases"/>
    <property type="match status" value="1"/>
</dbReference>
<dbReference type="PATRIC" id="fig|42256.3.peg.822"/>
<dbReference type="eggNOG" id="COG1492">
    <property type="taxonomic scope" value="Bacteria"/>
</dbReference>
<dbReference type="RefSeq" id="WP_084263704.1">
    <property type="nucleotide sequence ID" value="NZ_CP007514.1"/>
</dbReference>
<dbReference type="Pfam" id="PF01656">
    <property type="entry name" value="CbiA"/>
    <property type="match status" value="1"/>
</dbReference>
<reference evidence="8 10" key="1">
    <citation type="submission" date="2014-03" db="EMBL/GenBank/DDBJ databases">
        <title>Complete genome sequence of the Radio-Resistant Rubrobacter radiotolerans RSPS-4.</title>
        <authorList>
            <person name="Egas C.C."/>
            <person name="Barroso C.C."/>
            <person name="Froufe H.J.C."/>
            <person name="Pacheco J.J."/>
            <person name="Albuquerque L.L."/>
            <person name="da Costa M.M.S."/>
        </authorList>
    </citation>
    <scope>NUCLEOTIDE SEQUENCE [LARGE SCALE GENOMIC DNA]</scope>
    <source>
        <strain evidence="8 10">RSPS-4</strain>
    </source>
</reference>
<comment type="similarity">
    <text evidence="4">Belongs to the CobB/CobQ family. CobQ subfamily.</text>
</comment>
<dbReference type="InterPro" id="IPR033949">
    <property type="entry name" value="CobQ_GATase1"/>
</dbReference>
<dbReference type="InterPro" id="IPR011698">
    <property type="entry name" value="GATase_3"/>
</dbReference>
<dbReference type="STRING" id="42256.RradSPS_0811"/>
<feature type="active site" evidence="4">
    <location>
        <position position="433"/>
    </location>
</feature>
<comment type="pathway">
    <text evidence="1 4">Cofactor biosynthesis; adenosylcobalamin biosynthesis.</text>
</comment>
<dbReference type="GO" id="GO:0009236">
    <property type="term" value="P:cobalamin biosynthetic process"/>
    <property type="evidence" value="ECO:0007669"/>
    <property type="project" value="UniProtKB-UniRule"/>
</dbReference>
<evidence type="ECO:0000256" key="1">
    <source>
        <dbReference type="ARBA" id="ARBA00004953"/>
    </source>
</evidence>
<dbReference type="InterPro" id="IPR027417">
    <property type="entry name" value="P-loop_NTPase"/>
</dbReference>
<dbReference type="AlphaFoldDB" id="A0A023X230"/>
<dbReference type="OrthoDB" id="9808302at2"/>
<dbReference type="InterPro" id="IPR004459">
    <property type="entry name" value="CobQ_synth"/>
</dbReference>
<evidence type="ECO:0000313" key="9">
    <source>
        <dbReference type="EMBL" id="MDX5893504.1"/>
    </source>
</evidence>
<dbReference type="Pfam" id="PF07685">
    <property type="entry name" value="GATase_3"/>
    <property type="match status" value="1"/>
</dbReference>
<dbReference type="Gene3D" id="3.40.50.880">
    <property type="match status" value="1"/>
</dbReference>
<name>A0A023X230_RUBRA</name>